<proteinExistence type="predicted"/>
<evidence type="ECO:0000313" key="3">
    <source>
        <dbReference type="Proteomes" id="UP001187734"/>
    </source>
</evidence>
<name>A0AAE8SD35_9HYPO</name>
<comment type="caution">
    <text evidence="2">The sequence shown here is derived from an EMBL/GenBank/DDBJ whole genome shotgun (WGS) entry which is preliminary data.</text>
</comment>
<feature type="region of interest" description="Disordered" evidence="1">
    <location>
        <begin position="54"/>
        <end position="93"/>
    </location>
</feature>
<accession>A0AAE8SD35</accession>
<dbReference type="AlphaFoldDB" id="A0AAE8SD35"/>
<evidence type="ECO:0000256" key="1">
    <source>
        <dbReference type="SAM" id="MobiDB-lite"/>
    </source>
</evidence>
<gene>
    <name evidence="2" type="ORF">FTOL_01143</name>
</gene>
<evidence type="ECO:0000313" key="2">
    <source>
        <dbReference type="EMBL" id="SPJ71415.1"/>
    </source>
</evidence>
<organism evidence="2 3">
    <name type="scientific">Fusarium torulosum</name>
    <dbReference type="NCBI Taxonomy" id="33205"/>
    <lineage>
        <taxon>Eukaryota</taxon>
        <taxon>Fungi</taxon>
        <taxon>Dikarya</taxon>
        <taxon>Ascomycota</taxon>
        <taxon>Pezizomycotina</taxon>
        <taxon>Sordariomycetes</taxon>
        <taxon>Hypocreomycetidae</taxon>
        <taxon>Hypocreales</taxon>
        <taxon>Nectriaceae</taxon>
        <taxon>Fusarium</taxon>
    </lineage>
</organism>
<feature type="compositionally biased region" description="Polar residues" evidence="1">
    <location>
        <begin position="56"/>
        <end position="93"/>
    </location>
</feature>
<dbReference type="EMBL" id="ONZP01000039">
    <property type="protein sequence ID" value="SPJ71415.1"/>
    <property type="molecule type" value="Genomic_DNA"/>
</dbReference>
<dbReference type="Proteomes" id="UP001187734">
    <property type="component" value="Unassembled WGS sequence"/>
</dbReference>
<protein>
    <submittedName>
        <fullName evidence="2">Uncharacterized protein</fullName>
    </submittedName>
</protein>
<reference evidence="2" key="1">
    <citation type="submission" date="2018-03" db="EMBL/GenBank/DDBJ databases">
        <authorList>
            <person name="Guldener U."/>
        </authorList>
    </citation>
    <scope>NUCLEOTIDE SEQUENCE</scope>
</reference>
<keyword evidence="3" id="KW-1185">Reference proteome</keyword>
<sequence>MEMDFSHFDIDRDFPVDELRLMMDALEWETQHDSGSYSSPDSYTQEFQNYIHYPSQEPNYTGSPVHTNYELNGGYQSQAYTNNPSTITPRPQR</sequence>